<proteinExistence type="predicted"/>
<keyword evidence="2" id="KW-1185">Reference proteome</keyword>
<dbReference type="AlphaFoldDB" id="A0A1M6G1Q8"/>
<dbReference type="Proteomes" id="UP000184040">
    <property type="component" value="Unassembled WGS sequence"/>
</dbReference>
<protein>
    <submittedName>
        <fullName evidence="1">Uncharacterized protein</fullName>
    </submittedName>
</protein>
<evidence type="ECO:0000313" key="1">
    <source>
        <dbReference type="EMBL" id="SHJ03807.1"/>
    </source>
</evidence>
<accession>A0A1M6G1Q8</accession>
<organism evidence="1 2">
    <name type="scientific">Palleronia salina</name>
    <dbReference type="NCBI Taxonomy" id="313368"/>
    <lineage>
        <taxon>Bacteria</taxon>
        <taxon>Pseudomonadati</taxon>
        <taxon>Pseudomonadota</taxon>
        <taxon>Alphaproteobacteria</taxon>
        <taxon>Rhodobacterales</taxon>
        <taxon>Roseobacteraceae</taxon>
        <taxon>Palleronia</taxon>
    </lineage>
</organism>
<gene>
    <name evidence="1" type="ORF">SAMN04488012_104161</name>
</gene>
<reference evidence="1 2" key="1">
    <citation type="submission" date="2016-11" db="EMBL/GenBank/DDBJ databases">
        <authorList>
            <person name="Jaros S."/>
            <person name="Januszkiewicz K."/>
            <person name="Wedrychowicz H."/>
        </authorList>
    </citation>
    <scope>NUCLEOTIDE SEQUENCE [LARGE SCALE GENOMIC DNA]</scope>
    <source>
        <strain evidence="1 2">DSM 26892</strain>
    </source>
</reference>
<dbReference type="EMBL" id="FQZA01000004">
    <property type="protein sequence ID" value="SHJ03807.1"/>
    <property type="molecule type" value="Genomic_DNA"/>
</dbReference>
<evidence type="ECO:0000313" key="2">
    <source>
        <dbReference type="Proteomes" id="UP000184040"/>
    </source>
</evidence>
<name>A0A1M6G1Q8_9RHOB</name>
<dbReference type="STRING" id="313368.SAMN04488012_104161"/>
<sequence length="73" mass="8144">MPTARDKLRTRLTESPAARITFMNSILSTMREQGVDVDSEAELKDLGLNMDLTDGHKFVDETVASTFIITITK</sequence>